<keyword evidence="2" id="KW-1185">Reference proteome</keyword>
<protein>
    <recommendedName>
        <fullName evidence="3">STAS domain-containing protein</fullName>
    </recommendedName>
</protein>
<evidence type="ECO:0008006" key="3">
    <source>
        <dbReference type="Google" id="ProtNLM"/>
    </source>
</evidence>
<reference evidence="1 2" key="1">
    <citation type="journal article" date="2018" name="J. Microbiol.">
        <title>Baekduia soli gen. nov., sp. nov., a novel bacterium isolated from the soil of Baekdu Mountain and proposal of a novel family name, Baekduiaceae fam. nov.</title>
        <authorList>
            <person name="An D.S."/>
            <person name="Siddiqi M.Z."/>
            <person name="Kim K.H."/>
            <person name="Yu H.S."/>
            <person name="Im W.T."/>
        </authorList>
    </citation>
    <scope>NUCLEOTIDE SEQUENCE [LARGE SCALE GENOMIC DNA]</scope>
    <source>
        <strain evidence="1 2">BR7-21</strain>
    </source>
</reference>
<evidence type="ECO:0000313" key="2">
    <source>
        <dbReference type="Proteomes" id="UP000321805"/>
    </source>
</evidence>
<dbReference type="AlphaFoldDB" id="A0A5B8UAI8"/>
<organism evidence="1 2">
    <name type="scientific">Baekduia soli</name>
    <dbReference type="NCBI Taxonomy" id="496014"/>
    <lineage>
        <taxon>Bacteria</taxon>
        <taxon>Bacillati</taxon>
        <taxon>Actinomycetota</taxon>
        <taxon>Thermoleophilia</taxon>
        <taxon>Solirubrobacterales</taxon>
        <taxon>Baekduiaceae</taxon>
        <taxon>Baekduia</taxon>
    </lineage>
</organism>
<gene>
    <name evidence="1" type="ORF">FSW04_22330</name>
</gene>
<dbReference type="Proteomes" id="UP000321805">
    <property type="component" value="Chromosome"/>
</dbReference>
<dbReference type="RefSeq" id="WP_146922401.1">
    <property type="nucleotide sequence ID" value="NZ_CP042430.1"/>
</dbReference>
<dbReference type="OrthoDB" id="9902850at2"/>
<accession>A0A5B8UAI8</accession>
<dbReference type="EMBL" id="CP042430">
    <property type="protein sequence ID" value="QEC50037.1"/>
    <property type="molecule type" value="Genomic_DNA"/>
</dbReference>
<dbReference type="KEGG" id="bsol:FSW04_22330"/>
<sequence length="267" mass="26807">MRPVVASHGPQDAPDAVASSAVRAALADVAVALPASEGGLGRCAAVLAPADPSGALDARMLADVLDADGWTVELIDLCEDPAAVVEAVTATAAEVVAVPAADAAQALAARAACSALRGLGRPPLVVGVTFAAGRDPVALATDHLLEDAGALPGLLDRRVPAADGGGGAVRWGVRLAREAGGLTVVPGGVLDAASALRLREVVESRRALYPRIVIDLRELLVTDEPGLEALATWNAELPWAPTVSARADGPSLDAVRAAGLLGRLPVV</sequence>
<proteinExistence type="predicted"/>
<evidence type="ECO:0000313" key="1">
    <source>
        <dbReference type="EMBL" id="QEC50037.1"/>
    </source>
</evidence>
<name>A0A5B8UAI8_9ACTN</name>